<accession>A0A1G7THE6</accession>
<keyword evidence="2" id="KW-1185">Reference proteome</keyword>
<organism evidence="1 2">
    <name type="scientific">Pelagibacterium luteolum</name>
    <dbReference type="NCBI Taxonomy" id="440168"/>
    <lineage>
        <taxon>Bacteria</taxon>
        <taxon>Pseudomonadati</taxon>
        <taxon>Pseudomonadota</taxon>
        <taxon>Alphaproteobacteria</taxon>
        <taxon>Hyphomicrobiales</taxon>
        <taxon>Devosiaceae</taxon>
        <taxon>Pelagibacterium</taxon>
    </lineage>
</organism>
<dbReference type="AlphaFoldDB" id="A0A1G7THE6"/>
<evidence type="ECO:0000313" key="2">
    <source>
        <dbReference type="Proteomes" id="UP000199495"/>
    </source>
</evidence>
<gene>
    <name evidence="1" type="ORF">SAMN04487974_102122</name>
</gene>
<dbReference type="Proteomes" id="UP000199495">
    <property type="component" value="Unassembled WGS sequence"/>
</dbReference>
<dbReference type="RefSeq" id="WP_090592599.1">
    <property type="nucleotide sequence ID" value="NZ_FNCS01000002.1"/>
</dbReference>
<dbReference type="EMBL" id="FNCS01000002">
    <property type="protein sequence ID" value="SDG34532.1"/>
    <property type="molecule type" value="Genomic_DNA"/>
</dbReference>
<name>A0A1G7THE6_9HYPH</name>
<sequence length="140" mass="15229">MHVAIIAPDEVQVNWHWIGPLLVPAIRQHPGATLEEVRQQVMAGDMLVLRVTGGSDVIVCLTKCDGEDGMALFVNYVAGTIDGGPKEQLRKIRTFAAALEAEAKRMGCTEIQGGGRMWKPLGWTISDRESGGYSLRKVLA</sequence>
<reference evidence="1 2" key="1">
    <citation type="submission" date="2016-10" db="EMBL/GenBank/DDBJ databases">
        <authorList>
            <person name="de Groot N.N."/>
        </authorList>
    </citation>
    <scope>NUCLEOTIDE SEQUENCE [LARGE SCALE GENOMIC DNA]</scope>
    <source>
        <strain evidence="1 2">CGMCC 1.10267</strain>
    </source>
</reference>
<protein>
    <submittedName>
        <fullName evidence="1">Uncharacterized protein</fullName>
    </submittedName>
</protein>
<proteinExistence type="predicted"/>
<evidence type="ECO:0000313" key="1">
    <source>
        <dbReference type="EMBL" id="SDG34532.1"/>
    </source>
</evidence>
<dbReference type="STRING" id="440168.SAMN04487974_102122"/>